<protein>
    <submittedName>
        <fullName evidence="2">N-acetylneuraminate synthase family protein</fullName>
    </submittedName>
</protein>
<sequence>MKIIAESASNHNGDIDYLKKLAKASKGAGADYFTFQIFDPESFCASDYERFDIVASIAIQQSQWAELIAYCREIDIEMIPCALDIKSFHFCLDHNLDLFKIHATDIVNVPFLKHIQKEDIKVLLETQCATYQDIKLALSYLGDQTEAIIHGFSNYPTEVEDLNLNALDYISEEFGCEIGLADHSLDTVEIPLMALAKGSAFLEKHITISRNDRHYDWQVSLYPHEFASMVQKVLHYQTALGNKVKHPTPSESAFRGVLFKKVLDGDLNKELKRADYGNDYLTEVFNSFDRQNVGVGIIARLKSKRLKKKVLKPFHNGTLISDLYHRIATAKGVKKTSIITSFLPEDDPLVDFCKQNGLDVFTGHPVSVIDRMLSFALENKLGTICRVTGDNPLSDPTILESMIELMKKENLDYIKVNNVPIGVGVELYSISYLWKLYLKMENPLTSEYLAWIALNDKDSKKGCIDLVHPNPDLSYYNLSVDFQEDYDRCMKVLKEMDKTNFTEVTLKDVLDAMVLIKPSDRNMVIKLPGGEATSFEKFNALIDNSNYAVRVKLEV</sequence>
<dbReference type="InterPro" id="IPR051690">
    <property type="entry name" value="PseI-like"/>
</dbReference>
<evidence type="ECO:0000313" key="2">
    <source>
        <dbReference type="EMBL" id="MDF0706860.1"/>
    </source>
</evidence>
<proteinExistence type="predicted"/>
<dbReference type="Pfam" id="PF02348">
    <property type="entry name" value="CTP_transf_3"/>
    <property type="match status" value="1"/>
</dbReference>
<dbReference type="Proteomes" id="UP001217083">
    <property type="component" value="Unassembled WGS sequence"/>
</dbReference>
<dbReference type="InterPro" id="IPR013785">
    <property type="entry name" value="Aldolase_TIM"/>
</dbReference>
<name>A0ABT5XLU3_9FLAO</name>
<reference evidence="2 3" key="1">
    <citation type="submission" date="2023-03" db="EMBL/GenBank/DDBJ databases">
        <title>Muricauda XX sp. nov. and Muricauda XXX sp. nov., two novel species isolated from Okinawa Trough.</title>
        <authorList>
            <person name="Cao W."/>
            <person name="Deng X."/>
        </authorList>
    </citation>
    <scope>NUCLEOTIDE SEQUENCE [LARGE SCALE GENOMIC DNA]</scope>
    <source>
        <strain evidence="2 3">81s02</strain>
    </source>
</reference>
<dbReference type="SUPFAM" id="SSF51569">
    <property type="entry name" value="Aldolase"/>
    <property type="match status" value="1"/>
</dbReference>
<dbReference type="Gene3D" id="3.20.20.70">
    <property type="entry name" value="Aldolase class I"/>
    <property type="match status" value="1"/>
</dbReference>
<dbReference type="Gene3D" id="3.90.550.10">
    <property type="entry name" value="Spore Coat Polysaccharide Biosynthesis Protein SpsA, Chain A"/>
    <property type="match status" value="1"/>
</dbReference>
<dbReference type="InterPro" id="IPR029044">
    <property type="entry name" value="Nucleotide-diphossugar_trans"/>
</dbReference>
<dbReference type="RefSeq" id="WP_275648898.1">
    <property type="nucleotide sequence ID" value="NZ_JARFVA010000002.1"/>
</dbReference>
<dbReference type="SUPFAM" id="SSF53448">
    <property type="entry name" value="Nucleotide-diphospho-sugar transferases"/>
    <property type="match status" value="1"/>
</dbReference>
<accession>A0ABT5XLU3</accession>
<dbReference type="PANTHER" id="PTHR42966">
    <property type="entry name" value="N-ACETYLNEURAMINATE SYNTHASE"/>
    <property type="match status" value="1"/>
</dbReference>
<evidence type="ECO:0000259" key="1">
    <source>
        <dbReference type="Pfam" id="PF03102"/>
    </source>
</evidence>
<dbReference type="EMBL" id="JARFVA010000002">
    <property type="protein sequence ID" value="MDF0706860.1"/>
    <property type="molecule type" value="Genomic_DNA"/>
</dbReference>
<dbReference type="InterPro" id="IPR003329">
    <property type="entry name" value="Cytidylyl_trans"/>
</dbReference>
<organism evidence="2 3">
    <name type="scientific">Flagellimonas okinawensis</name>
    <dbReference type="NCBI Taxonomy" id="3031324"/>
    <lineage>
        <taxon>Bacteria</taxon>
        <taxon>Pseudomonadati</taxon>
        <taxon>Bacteroidota</taxon>
        <taxon>Flavobacteriia</taxon>
        <taxon>Flavobacteriales</taxon>
        <taxon>Flavobacteriaceae</taxon>
        <taxon>Flagellimonas</taxon>
    </lineage>
</organism>
<dbReference type="PANTHER" id="PTHR42966:SF1">
    <property type="entry name" value="SIALIC ACID SYNTHASE"/>
    <property type="match status" value="1"/>
</dbReference>
<gene>
    <name evidence="2" type="ORF">PY091_06505</name>
</gene>
<dbReference type="InterPro" id="IPR013132">
    <property type="entry name" value="PseI/NeuA/B-like_N"/>
</dbReference>
<dbReference type="Pfam" id="PF03102">
    <property type="entry name" value="NeuB"/>
    <property type="match status" value="1"/>
</dbReference>
<feature type="domain" description="PseI/NeuA/B-like" evidence="1">
    <location>
        <begin position="23"/>
        <end position="245"/>
    </location>
</feature>
<evidence type="ECO:0000313" key="3">
    <source>
        <dbReference type="Proteomes" id="UP001217083"/>
    </source>
</evidence>
<keyword evidence="3" id="KW-1185">Reference proteome</keyword>
<comment type="caution">
    <text evidence="2">The sequence shown here is derived from an EMBL/GenBank/DDBJ whole genome shotgun (WGS) entry which is preliminary data.</text>
</comment>